<evidence type="ECO:0000256" key="3">
    <source>
        <dbReference type="ARBA" id="ARBA00023004"/>
    </source>
</evidence>
<dbReference type="GO" id="GO:0003824">
    <property type="term" value="F:catalytic activity"/>
    <property type="evidence" value="ECO:0007669"/>
    <property type="project" value="InterPro"/>
</dbReference>
<reference evidence="6 7" key="1">
    <citation type="journal article" date="2015" name="Nature">
        <title>rRNA introns, odd ribosomes, and small enigmatic genomes across a large radiation of phyla.</title>
        <authorList>
            <person name="Brown C.T."/>
            <person name="Hug L.A."/>
            <person name="Thomas B.C."/>
            <person name="Sharon I."/>
            <person name="Castelle C.J."/>
            <person name="Singh A."/>
            <person name="Wilkins M.J."/>
            <person name="Williams K.H."/>
            <person name="Banfield J.F."/>
        </authorList>
    </citation>
    <scope>NUCLEOTIDE SEQUENCE [LARGE SCALE GENOMIC DNA]</scope>
</reference>
<organism evidence="6 7">
    <name type="scientific">Candidatus Roizmanbacteria bacterium GW2011_GWC2_41_7</name>
    <dbReference type="NCBI Taxonomy" id="1618487"/>
    <lineage>
        <taxon>Bacteria</taxon>
        <taxon>Candidatus Roizmaniibacteriota</taxon>
    </lineage>
</organism>
<comment type="caution">
    <text evidence="6">The sequence shown here is derived from an EMBL/GenBank/DDBJ whole genome shotgun (WGS) entry which is preliminary data.</text>
</comment>
<dbReference type="GO" id="GO:0051536">
    <property type="term" value="F:iron-sulfur cluster binding"/>
    <property type="evidence" value="ECO:0007669"/>
    <property type="project" value="UniProtKB-KW"/>
</dbReference>
<accession>A0A0G0X9A7</accession>
<evidence type="ECO:0000256" key="2">
    <source>
        <dbReference type="ARBA" id="ARBA00022723"/>
    </source>
</evidence>
<dbReference type="Pfam" id="PF04055">
    <property type="entry name" value="Radical_SAM"/>
    <property type="match status" value="1"/>
</dbReference>
<evidence type="ECO:0000313" key="6">
    <source>
        <dbReference type="EMBL" id="KKS20972.1"/>
    </source>
</evidence>
<feature type="domain" description="Radical SAM core" evidence="5">
    <location>
        <begin position="44"/>
        <end position="155"/>
    </location>
</feature>
<dbReference type="InterPro" id="IPR058240">
    <property type="entry name" value="rSAM_sf"/>
</dbReference>
<dbReference type="SFLD" id="SFLDS00029">
    <property type="entry name" value="Radical_SAM"/>
    <property type="match status" value="1"/>
</dbReference>
<keyword evidence="3" id="KW-0408">Iron</keyword>
<evidence type="ECO:0000313" key="7">
    <source>
        <dbReference type="Proteomes" id="UP000034371"/>
    </source>
</evidence>
<dbReference type="Proteomes" id="UP000034371">
    <property type="component" value="Unassembled WGS sequence"/>
</dbReference>
<evidence type="ECO:0000256" key="4">
    <source>
        <dbReference type="ARBA" id="ARBA00023014"/>
    </source>
</evidence>
<dbReference type="CDD" id="cd01335">
    <property type="entry name" value="Radical_SAM"/>
    <property type="match status" value="1"/>
</dbReference>
<gene>
    <name evidence="6" type="ORF">UU78_C0046G0003</name>
</gene>
<dbReference type="SUPFAM" id="SSF102114">
    <property type="entry name" value="Radical SAM enzymes"/>
    <property type="match status" value="1"/>
</dbReference>
<proteinExistence type="predicted"/>
<dbReference type="GO" id="GO:0046872">
    <property type="term" value="F:metal ion binding"/>
    <property type="evidence" value="ECO:0007669"/>
    <property type="project" value="UniProtKB-KW"/>
</dbReference>
<protein>
    <submittedName>
        <fullName evidence="6">Radical SAM domain protein</fullName>
    </submittedName>
</protein>
<dbReference type="Gene3D" id="3.20.20.70">
    <property type="entry name" value="Aldolase class I"/>
    <property type="match status" value="1"/>
</dbReference>
<dbReference type="InterPro" id="IPR007197">
    <property type="entry name" value="rSAM"/>
</dbReference>
<evidence type="ECO:0000259" key="5">
    <source>
        <dbReference type="Pfam" id="PF04055"/>
    </source>
</evidence>
<dbReference type="SFLD" id="SFLDG01067">
    <property type="entry name" value="SPASM/twitch_domain_containing"/>
    <property type="match status" value="1"/>
</dbReference>
<dbReference type="PANTHER" id="PTHR11228">
    <property type="entry name" value="RADICAL SAM DOMAIN PROTEIN"/>
    <property type="match status" value="1"/>
</dbReference>
<keyword evidence="4" id="KW-0411">Iron-sulfur</keyword>
<dbReference type="InterPro" id="IPR013785">
    <property type="entry name" value="Aldolase_TIM"/>
</dbReference>
<sequence>MKKIIYKAPLIYSVTSNEIKMFKHLDKMALLQQGKISPVMIHIAPTNTCNQNCVHCCFSEREKKLNLDFGLLKSALDQVHNLGVKAVEWTGGGEPTLYSHINEATEYVAQKNMKLGMNTNALSIDRIKEKNWKKFQWVRVALNVFDGNDKARIKKFEENVKYLQNKTKITACYIVSQEIGCKNIGEVIKFTNKYKIISRLAPDCIQTKDNIEKQINEIKEELKKYKDHQYISLSDFNVYLFEREDNACLMHMWKPFLYTDGYVYACPSSELAIENNRTMQPKFRVCHASEIEKYYKNNFEVFHHACSYCKYAKQNQILYSLLKEVDDVEFS</sequence>
<evidence type="ECO:0000256" key="1">
    <source>
        <dbReference type="ARBA" id="ARBA00022691"/>
    </source>
</evidence>
<dbReference type="PANTHER" id="PTHR11228:SF7">
    <property type="entry name" value="PQQA PEPTIDE CYCLASE"/>
    <property type="match status" value="1"/>
</dbReference>
<name>A0A0G0X9A7_9BACT</name>
<keyword evidence="2" id="KW-0479">Metal-binding</keyword>
<keyword evidence="1" id="KW-0949">S-adenosyl-L-methionine</keyword>
<dbReference type="InterPro" id="IPR050377">
    <property type="entry name" value="Radical_SAM_PqqE_MftC-like"/>
</dbReference>
<dbReference type="EMBL" id="LCBY01000046">
    <property type="protein sequence ID" value="KKS20972.1"/>
    <property type="molecule type" value="Genomic_DNA"/>
</dbReference>
<dbReference type="AlphaFoldDB" id="A0A0G0X9A7"/>